<protein>
    <recommendedName>
        <fullName evidence="4">Probable multidrug resistance protein NorM</fullName>
    </recommendedName>
    <alternativeName>
        <fullName evidence="12">Multidrug-efflux transporter</fullName>
    </alternativeName>
</protein>
<dbReference type="Pfam" id="PF01554">
    <property type="entry name" value="MatE"/>
    <property type="match status" value="2"/>
</dbReference>
<feature type="transmembrane region" description="Helical" evidence="13">
    <location>
        <begin position="88"/>
        <end position="110"/>
    </location>
</feature>
<comment type="similarity">
    <text evidence="3">Belongs to the multi antimicrobial extrusion (MATE) (TC 2.A.66.1) family.</text>
</comment>
<keyword evidence="11 13" id="KW-0472">Membrane</keyword>
<reference evidence="14 15" key="1">
    <citation type="submission" date="2018-10" db="EMBL/GenBank/DDBJ databases">
        <title>Anaerotruncus faecis sp. nov., isolated from human feces.</title>
        <authorList>
            <person name="Wang Y.-J."/>
        </authorList>
    </citation>
    <scope>NUCLEOTIDE SEQUENCE [LARGE SCALE GENOMIC DNA]</scope>
    <source>
        <strain evidence="14 15">22A2-44</strain>
    </source>
</reference>
<keyword evidence="8 13" id="KW-0812">Transmembrane</keyword>
<dbReference type="NCBIfam" id="TIGR00797">
    <property type="entry name" value="matE"/>
    <property type="match status" value="1"/>
</dbReference>
<evidence type="ECO:0000256" key="10">
    <source>
        <dbReference type="ARBA" id="ARBA00023065"/>
    </source>
</evidence>
<evidence type="ECO:0000256" key="13">
    <source>
        <dbReference type="SAM" id="Phobius"/>
    </source>
</evidence>
<comment type="caution">
    <text evidence="14">The sequence shown here is derived from an EMBL/GenBank/DDBJ whole genome shotgun (WGS) entry which is preliminary data.</text>
</comment>
<sequence>MTEGGTTGAIVRFSLPMMGGALLQQLYNVVDTLIVSHFIGAGALAAVGSSYTLMVFLTSVVLGLCMGSGVIFSIYFGAREPDALRRGIFNAFLFIAAVSFAIFLLAAGNLDRILTLLHIPADIRADTRDYLRIIFWGIGFTFLYNFFAAALRSIGNSAVPLAALAVAAAANVALDLLFVLPFGMGVAGAALATVLAQALSALIVTVYSLLRVPAFRLERADLRLDGRLMVRIMKCSVLSSIQQSVMNFGILMIQGLVNSFGVAVMAAFAAGVKIDSFAYLPVQEFGNAFSTFVAQNYGAGKRERIRAGLRASVAGAAAFCLAISALVAAFARPLMEIFVPAGETEILAVGIQYLRIEGSCYIGIGLLFLLYGLYRGLERAQMSILLTAVSLGVRVALAYALAPIPRIGLQGIWWAIPIGWLLADLTGFLWYGLQRERLLSPLVRPEQ</sequence>
<dbReference type="GO" id="GO:0006811">
    <property type="term" value="P:monoatomic ion transport"/>
    <property type="evidence" value="ECO:0007669"/>
    <property type="project" value="UniProtKB-KW"/>
</dbReference>
<evidence type="ECO:0000256" key="6">
    <source>
        <dbReference type="ARBA" id="ARBA00022449"/>
    </source>
</evidence>
<organism evidence="14 15">
    <name type="scientific">Anaerotruncus massiliensis</name>
    <name type="common">ex Liu et al. 2021</name>
    <dbReference type="NCBI Taxonomy" id="2321404"/>
    <lineage>
        <taxon>Bacteria</taxon>
        <taxon>Bacillati</taxon>
        <taxon>Bacillota</taxon>
        <taxon>Clostridia</taxon>
        <taxon>Eubacteriales</taxon>
        <taxon>Oscillospiraceae</taxon>
        <taxon>Anaerotruncus</taxon>
    </lineage>
</organism>
<dbReference type="GO" id="GO:0005886">
    <property type="term" value="C:plasma membrane"/>
    <property type="evidence" value="ECO:0007669"/>
    <property type="project" value="UniProtKB-SubCell"/>
</dbReference>
<keyword evidence="9 13" id="KW-1133">Transmembrane helix</keyword>
<dbReference type="AlphaFoldDB" id="A0A498CNL8"/>
<comment type="subcellular location">
    <subcellularLocation>
        <location evidence="2">Cell membrane</location>
        <topology evidence="2">Multi-pass membrane protein</topology>
    </subcellularLocation>
</comment>
<accession>A0A498CNL8</accession>
<comment type="function">
    <text evidence="1">Multidrug efflux pump.</text>
</comment>
<evidence type="ECO:0000313" key="15">
    <source>
        <dbReference type="Proteomes" id="UP000276301"/>
    </source>
</evidence>
<dbReference type="Proteomes" id="UP000276301">
    <property type="component" value="Unassembled WGS sequence"/>
</dbReference>
<feature type="transmembrane region" description="Helical" evidence="13">
    <location>
        <begin position="53"/>
        <end position="76"/>
    </location>
</feature>
<evidence type="ECO:0000256" key="7">
    <source>
        <dbReference type="ARBA" id="ARBA00022475"/>
    </source>
</evidence>
<dbReference type="GO" id="GO:0015297">
    <property type="term" value="F:antiporter activity"/>
    <property type="evidence" value="ECO:0007669"/>
    <property type="project" value="UniProtKB-KW"/>
</dbReference>
<evidence type="ECO:0000256" key="9">
    <source>
        <dbReference type="ARBA" id="ARBA00022989"/>
    </source>
</evidence>
<evidence type="ECO:0000256" key="1">
    <source>
        <dbReference type="ARBA" id="ARBA00003408"/>
    </source>
</evidence>
<feature type="transmembrane region" description="Helical" evidence="13">
    <location>
        <begin position="411"/>
        <end position="433"/>
    </location>
</feature>
<dbReference type="EMBL" id="RCHT01000003">
    <property type="protein sequence ID" value="RLL13504.1"/>
    <property type="molecule type" value="Genomic_DNA"/>
</dbReference>
<gene>
    <name evidence="14" type="ORF">D4A47_03265</name>
</gene>
<evidence type="ECO:0000256" key="2">
    <source>
        <dbReference type="ARBA" id="ARBA00004651"/>
    </source>
</evidence>
<feature type="transmembrane region" description="Helical" evidence="13">
    <location>
        <begin position="248"/>
        <end position="272"/>
    </location>
</feature>
<name>A0A498CNL8_9FIRM</name>
<evidence type="ECO:0000256" key="4">
    <source>
        <dbReference type="ARBA" id="ARBA00020268"/>
    </source>
</evidence>
<evidence type="ECO:0000256" key="12">
    <source>
        <dbReference type="ARBA" id="ARBA00031636"/>
    </source>
</evidence>
<feature type="transmembrane region" description="Helical" evidence="13">
    <location>
        <begin position="384"/>
        <end position="405"/>
    </location>
</feature>
<dbReference type="PANTHER" id="PTHR43298">
    <property type="entry name" value="MULTIDRUG RESISTANCE PROTEIN NORM-RELATED"/>
    <property type="match status" value="1"/>
</dbReference>
<evidence type="ECO:0000256" key="5">
    <source>
        <dbReference type="ARBA" id="ARBA00022448"/>
    </source>
</evidence>
<keyword evidence="7" id="KW-1003">Cell membrane</keyword>
<feature type="transmembrane region" description="Helical" evidence="13">
    <location>
        <begin position="311"/>
        <end position="331"/>
    </location>
</feature>
<feature type="transmembrane region" description="Helical" evidence="13">
    <location>
        <begin position="186"/>
        <end position="210"/>
    </location>
</feature>
<keyword evidence="15" id="KW-1185">Reference proteome</keyword>
<evidence type="ECO:0000256" key="3">
    <source>
        <dbReference type="ARBA" id="ARBA00010199"/>
    </source>
</evidence>
<dbReference type="CDD" id="cd13138">
    <property type="entry name" value="MATE_yoeA_like"/>
    <property type="match status" value="1"/>
</dbReference>
<dbReference type="InterPro" id="IPR050222">
    <property type="entry name" value="MATE_MdtK"/>
</dbReference>
<keyword evidence="6" id="KW-0050">Antiport</keyword>
<dbReference type="PANTHER" id="PTHR43298:SF2">
    <property type="entry name" value="FMN_FAD EXPORTER YEEO-RELATED"/>
    <property type="match status" value="1"/>
</dbReference>
<evidence type="ECO:0000256" key="11">
    <source>
        <dbReference type="ARBA" id="ARBA00023136"/>
    </source>
</evidence>
<dbReference type="GO" id="GO:0042910">
    <property type="term" value="F:xenobiotic transmembrane transporter activity"/>
    <property type="evidence" value="ECO:0007669"/>
    <property type="project" value="InterPro"/>
</dbReference>
<dbReference type="InterPro" id="IPR002528">
    <property type="entry name" value="MATE_fam"/>
</dbReference>
<dbReference type="PIRSF" id="PIRSF006603">
    <property type="entry name" value="DinF"/>
    <property type="match status" value="1"/>
</dbReference>
<evidence type="ECO:0000256" key="8">
    <source>
        <dbReference type="ARBA" id="ARBA00022692"/>
    </source>
</evidence>
<feature type="transmembrane region" description="Helical" evidence="13">
    <location>
        <begin position="130"/>
        <end position="151"/>
    </location>
</feature>
<feature type="transmembrane region" description="Helical" evidence="13">
    <location>
        <begin position="26"/>
        <end position="47"/>
    </location>
</feature>
<feature type="transmembrane region" description="Helical" evidence="13">
    <location>
        <begin position="351"/>
        <end position="372"/>
    </location>
</feature>
<dbReference type="InterPro" id="IPR048279">
    <property type="entry name" value="MdtK-like"/>
</dbReference>
<evidence type="ECO:0000313" key="14">
    <source>
        <dbReference type="EMBL" id="RLL13504.1"/>
    </source>
</evidence>
<proteinExistence type="inferred from homology"/>
<keyword evidence="5" id="KW-0813">Transport</keyword>
<keyword evidence="10" id="KW-0406">Ion transport</keyword>
<feature type="transmembrane region" description="Helical" evidence="13">
    <location>
        <begin position="158"/>
        <end position="180"/>
    </location>
</feature>